<dbReference type="RefSeq" id="WP_262066960.1">
    <property type="nucleotide sequence ID" value="NZ_JAMXOD010000019.1"/>
</dbReference>
<dbReference type="InterPro" id="IPR001851">
    <property type="entry name" value="ABC_transp_permease"/>
</dbReference>
<proteinExistence type="predicted"/>
<evidence type="ECO:0000256" key="1">
    <source>
        <dbReference type="ARBA" id="ARBA00004651"/>
    </source>
</evidence>
<feature type="transmembrane region" description="Helical" evidence="8">
    <location>
        <begin position="51"/>
        <end position="84"/>
    </location>
</feature>
<keyword evidence="4" id="KW-0997">Cell inner membrane</keyword>
<evidence type="ECO:0000256" key="2">
    <source>
        <dbReference type="ARBA" id="ARBA00022448"/>
    </source>
</evidence>
<evidence type="ECO:0000256" key="4">
    <source>
        <dbReference type="ARBA" id="ARBA00022519"/>
    </source>
</evidence>
<protein>
    <submittedName>
        <fullName evidence="9">ABC transporter permease</fullName>
    </submittedName>
</protein>
<comment type="subcellular location">
    <subcellularLocation>
        <location evidence="1">Cell membrane</location>
        <topology evidence="1">Multi-pass membrane protein</topology>
    </subcellularLocation>
</comment>
<evidence type="ECO:0000256" key="3">
    <source>
        <dbReference type="ARBA" id="ARBA00022475"/>
    </source>
</evidence>
<name>A0ABT1EFE4_9FIRM</name>
<keyword evidence="3" id="KW-1003">Cell membrane</keyword>
<feature type="transmembrane region" description="Helical" evidence="8">
    <location>
        <begin position="12"/>
        <end position="31"/>
    </location>
</feature>
<keyword evidence="5 8" id="KW-0812">Transmembrane</keyword>
<dbReference type="Proteomes" id="UP001523566">
    <property type="component" value="Unassembled WGS sequence"/>
</dbReference>
<reference evidence="9 10" key="1">
    <citation type="journal article" date="2022" name="Genome Biol. Evol.">
        <title>Host diet, physiology and behaviors set the stage for Lachnospiraceae cladogenesis.</title>
        <authorList>
            <person name="Vera-Ponce De Leon A."/>
            <person name="Schneider M."/>
            <person name="Jahnes B.C."/>
            <person name="Sadowski V."/>
            <person name="Camuy-Velez L.A."/>
            <person name="Duan J."/>
            <person name="Sabree Z.L."/>
        </authorList>
    </citation>
    <scope>NUCLEOTIDE SEQUENCE [LARGE SCALE GENOMIC DNA]</scope>
    <source>
        <strain evidence="9 10">PAL113</strain>
    </source>
</reference>
<evidence type="ECO:0000256" key="6">
    <source>
        <dbReference type="ARBA" id="ARBA00022989"/>
    </source>
</evidence>
<evidence type="ECO:0000313" key="9">
    <source>
        <dbReference type="EMBL" id="MCP1103177.1"/>
    </source>
</evidence>
<dbReference type="PANTHER" id="PTHR32196:SF21">
    <property type="entry name" value="ABC TRANSPORTER PERMEASE PROTEIN YPHD-RELATED"/>
    <property type="match status" value="1"/>
</dbReference>
<evidence type="ECO:0000256" key="8">
    <source>
        <dbReference type="SAM" id="Phobius"/>
    </source>
</evidence>
<feature type="transmembrane region" description="Helical" evidence="8">
    <location>
        <begin position="300"/>
        <end position="320"/>
    </location>
</feature>
<feature type="transmembrane region" description="Helical" evidence="8">
    <location>
        <begin position="171"/>
        <end position="194"/>
    </location>
</feature>
<sequence length="330" mass="35805">MKKTSFLKDKHVKRLVIIMVLWAVFMAITRFSKFYTVINFQTMFAQFPEFGLMSLGVMVCMITSGIDLSVVGVANTTAIASALLMRSIGGDTGTMAVFWIPILFLFAILIGTVAGALNGFLITTFDIPPILVTLGMGELFTGIGIVLTNGAAISDFPKDYAYVVNSRFAGIPVQFIIFALVAIVLAIILTKTTYGKKIMMIGTSQKAARFSGLKVNYLLIKTYIISGICAALGGMIMLANYNSARADYGTNYTLQSILIVVLGGVSPAGGRGKISGVILATILVRVLETGINRFPQISSYYISLIWGAVLLFVMVLDYFSENNIKLLKRK</sequence>
<accession>A0ABT1EFE4</accession>
<feature type="transmembrane region" description="Helical" evidence="8">
    <location>
        <begin position="215"/>
        <end position="240"/>
    </location>
</feature>
<feature type="transmembrane region" description="Helical" evidence="8">
    <location>
        <begin position="96"/>
        <end position="122"/>
    </location>
</feature>
<dbReference type="EMBL" id="JAMZFW010000019">
    <property type="protein sequence ID" value="MCP1103177.1"/>
    <property type="molecule type" value="Genomic_DNA"/>
</dbReference>
<gene>
    <name evidence="9" type="ORF">NK125_12220</name>
</gene>
<dbReference type="PANTHER" id="PTHR32196">
    <property type="entry name" value="ABC TRANSPORTER PERMEASE PROTEIN YPHD-RELATED-RELATED"/>
    <property type="match status" value="1"/>
</dbReference>
<evidence type="ECO:0000313" key="10">
    <source>
        <dbReference type="Proteomes" id="UP001523566"/>
    </source>
</evidence>
<organism evidence="9 10">
    <name type="scientific">Aequitasia blattaphilus</name>
    <dbReference type="NCBI Taxonomy" id="2949332"/>
    <lineage>
        <taxon>Bacteria</taxon>
        <taxon>Bacillati</taxon>
        <taxon>Bacillota</taxon>
        <taxon>Clostridia</taxon>
        <taxon>Lachnospirales</taxon>
        <taxon>Lachnospiraceae</taxon>
        <taxon>Aequitasia</taxon>
    </lineage>
</organism>
<evidence type="ECO:0000256" key="7">
    <source>
        <dbReference type="ARBA" id="ARBA00023136"/>
    </source>
</evidence>
<comment type="caution">
    <text evidence="9">The sequence shown here is derived from an EMBL/GenBank/DDBJ whole genome shotgun (WGS) entry which is preliminary data.</text>
</comment>
<evidence type="ECO:0000256" key="5">
    <source>
        <dbReference type="ARBA" id="ARBA00022692"/>
    </source>
</evidence>
<keyword evidence="10" id="KW-1185">Reference proteome</keyword>
<keyword evidence="7 8" id="KW-0472">Membrane</keyword>
<dbReference type="Pfam" id="PF02653">
    <property type="entry name" value="BPD_transp_2"/>
    <property type="match status" value="1"/>
</dbReference>
<keyword evidence="2" id="KW-0813">Transport</keyword>
<keyword evidence="6 8" id="KW-1133">Transmembrane helix</keyword>
<dbReference type="CDD" id="cd06579">
    <property type="entry name" value="TM_PBP1_transp_AraH_like"/>
    <property type="match status" value="1"/>
</dbReference>